<keyword evidence="2" id="KW-0813">Transport</keyword>
<feature type="region of interest" description="Disordered" evidence="8">
    <location>
        <begin position="1698"/>
        <end position="1722"/>
    </location>
</feature>
<dbReference type="RefSeq" id="XP_004932447.2">
    <property type="nucleotide sequence ID" value="XM_004932390.5"/>
</dbReference>
<organism evidence="10 11">
    <name type="scientific">Bombyx mori</name>
    <name type="common">Silk moth</name>
    <dbReference type="NCBI Taxonomy" id="7091"/>
    <lineage>
        <taxon>Eukaryota</taxon>
        <taxon>Metazoa</taxon>
        <taxon>Ecdysozoa</taxon>
        <taxon>Arthropoda</taxon>
        <taxon>Hexapoda</taxon>
        <taxon>Insecta</taxon>
        <taxon>Pterygota</taxon>
        <taxon>Neoptera</taxon>
        <taxon>Endopterygota</taxon>
        <taxon>Lepidoptera</taxon>
        <taxon>Glossata</taxon>
        <taxon>Ditrysia</taxon>
        <taxon>Bombycoidea</taxon>
        <taxon>Bombycidae</taxon>
        <taxon>Bombycinae</taxon>
        <taxon>Bombyx</taxon>
    </lineage>
</organism>
<dbReference type="GO" id="GO:0044611">
    <property type="term" value="C:nuclear pore inner ring"/>
    <property type="evidence" value="ECO:0007669"/>
    <property type="project" value="TreeGrafter"/>
</dbReference>
<sequence>MTTSSVNYWKRLWRWTTSESLTTEELTKIFDTKEVRDGLKIGLASYKQNKPEDFTKLQSQYPDQTKLLTIVQTLQNYIDVDCFQLWEILKNYLCDISYGTPESALKNVAFVDTRPTYLSPKVWSFYYSERLFLLKLLQYIIQLKDDAQYKYQKEFTKIIEDIGIQNIKTSLISQFEKVLSAAPPSRKILSDFSNDSVRHTWLESNLREQLAILQILLIIAEKNTFQAEEFKKLFNLFIKHSFGKNYGFSEFLGERHREQCLCIMYMEVCLFMIIIDHLKIDNLSTWIENTKEVVETELTKIQMCTEHSAMLLTWMLVTLQSDQHVKLFESQYQHFGSTAMKMKVFEFLQQMLNSPVFSDQSKCSQIAKQRMFNILNELCDKFDGDGSLSNQTGIIQLCSDLLQSPEIACQFWKLHQRDKDFGVVSLWNTALEYFPHHFSPLSNLAAGLVQAGKNSVRNLISELKNLPVYTEIYNPNAVPLVSIQYDDAIVGREYYPLGDPSYRIETGSKATIMERKEGTMIHFRTPYSYWTVFNSDIEKALDRKHHQYNVNAILQRVFEGARVLKGVLKSLVEEKEIPKALVESCEGVFDILVRFMRADSPPLLLLVECLEVCSALVPVFPKEIHLRLINAGLLPRIMNQKLTHIEYANGESFDSATVGSYLVALEQPTGTYKFLSAYIDMLCTFHEASTEERVTKEIILPGLILLLREVLPNAYGWRYTNIQDRRAMLQRCMRFLTLVLQDQKTDGSTALLKRTCVYSLLHTENALVLLKIISLGNEHLENMIQNETNWSSGTGSQFISIIQRCVAVLMFALRLKSLVTGSNEMTPLEHLIFTQNKQKDSLKVVPKVTSYINHVFNKSLAVLCCRLLKMFADSFQMSLFASLDMTAYQVRVLFLDRLRDEYETTELKVAILEFVATCVGTQPGLTEAFFMMNYEKTNDDKKLKETDKDKEENLYNYESILGYMAEYLGTVKADAKQLQSPLLGCIMGLFHALWKNNMQILVKKLRETATFWDYMTSPLFSEIQPGLRTYSQIFNVIGIELFVSRGKIENALKLMLEQLFDTNKTHLDKWINHIFAFKGRSENEPVDKVPVWLGLLTSWKDFTTIFCKTLPISLNIAHKAKMVTPCMTALLNELEDLKDGRLVVMLAELYVIMLANWSHDCFENRKASAKQIDRLLTNTAIIYECLHPRAKKAILSICTVAISGLDYEIKANSATAQSIIRSVTNLNSVELEKLFDDFKDLPKSDTKTTEPSTYEDVSPVVLSLAMLEQCLELYDDMFSGLSQWFQSSRFINKLLCCLQMCLQSRRHYQTSLAALRCLTVYSRGPFSKELLLSDIDQFLWMQLLPPKFDGVTWKPEEWWKVYSYSLDFISMMVMKHGQFFASDAITFVGVHLEHLIEAINLPRQVVSIDSLNVCASALNLIVQLVKYESRWRLQNMHSLFGIMRSISACLYQCVIYMIRSRRTSDAAQPPSDDTPPTPSLLPRTLEVLHMSTLCLLSFSPNLLSLLADPGLDLERWQPLVELHFGAPKLSYEPFPQLTFGTLVSAICLLTRSLNHAYHAEESSGSRSPRGGRRRVCSCSSPAESKRLNRSESLTSVSSAASALPGLDERLVGGALEATTTLLAEQALLAVRDPNVPARHKQLVRRELCSELAQFHDFVRKRILCAAHARPHLVRNKLGAWPLPSDEEEVKRIEEARKEVNSAADDEDQRSLPPPPPPKRASHDSMREYILRKHYLEKCAQTPTKGPPSPVSHSTPASDKKKETSRSSKRVSWAETTRDSDESLDSSLQEIEPVYSNLTDVQINNEEDYFHFMSVVFLYICQTEL</sequence>
<comment type="subcellular location">
    <subcellularLocation>
        <location evidence="1">Nucleus</location>
        <location evidence="1">Nuclear pore complex</location>
    </subcellularLocation>
</comment>
<evidence type="ECO:0000256" key="6">
    <source>
        <dbReference type="ARBA" id="ARBA00023132"/>
    </source>
</evidence>
<evidence type="ECO:0000313" key="11">
    <source>
        <dbReference type="Proteomes" id="UP000005204"/>
    </source>
</evidence>
<evidence type="ECO:0000256" key="2">
    <source>
        <dbReference type="ARBA" id="ARBA00022448"/>
    </source>
</evidence>
<dbReference type="Pfam" id="PF21093">
    <property type="entry name" value="Nup188_N-subdom_III"/>
    <property type="match status" value="1"/>
</dbReference>
<evidence type="ECO:0000256" key="1">
    <source>
        <dbReference type="ARBA" id="ARBA00004567"/>
    </source>
</evidence>
<accession>A0A8R2AUJ4</accession>
<dbReference type="PANTHER" id="PTHR31431:SF1">
    <property type="entry name" value="NUCLEOPORIN NUP188"/>
    <property type="match status" value="1"/>
</dbReference>
<evidence type="ECO:0000256" key="3">
    <source>
        <dbReference type="ARBA" id="ARBA00022816"/>
    </source>
</evidence>
<name>A0A8R2AUJ4_BOMMO</name>
<evidence type="ECO:0000313" key="10">
    <source>
        <dbReference type="EnsemblMetazoa" id="XP_004932447.2"/>
    </source>
</evidence>
<proteinExistence type="predicted"/>
<keyword evidence="6" id="KW-0906">Nuclear pore complex</keyword>
<dbReference type="CTD" id="23511"/>
<dbReference type="PANTHER" id="PTHR31431">
    <property type="entry name" value="NUCLEOPORIN NUP188 HOMOLOG"/>
    <property type="match status" value="1"/>
</dbReference>
<dbReference type="GO" id="GO:0051028">
    <property type="term" value="P:mRNA transport"/>
    <property type="evidence" value="ECO:0007669"/>
    <property type="project" value="UniProtKB-KW"/>
</dbReference>
<reference evidence="11" key="1">
    <citation type="journal article" date="2008" name="Insect Biochem. Mol. Biol.">
        <title>The genome of a lepidopteran model insect, the silkworm Bombyx mori.</title>
        <authorList>
            <consortium name="International Silkworm Genome Consortium"/>
        </authorList>
    </citation>
    <scope>NUCLEOTIDE SEQUENCE [LARGE SCALE GENOMIC DNA]</scope>
    <source>
        <strain evidence="11">p50T</strain>
    </source>
</reference>
<feature type="domain" description="Nucleoporin Nup188 N-terminal subdomain III" evidence="9">
    <location>
        <begin position="521"/>
        <end position="931"/>
    </location>
</feature>
<evidence type="ECO:0000256" key="8">
    <source>
        <dbReference type="SAM" id="MobiDB-lite"/>
    </source>
</evidence>
<evidence type="ECO:0000256" key="4">
    <source>
        <dbReference type="ARBA" id="ARBA00022927"/>
    </source>
</evidence>
<dbReference type="InterPro" id="IPR016024">
    <property type="entry name" value="ARM-type_fold"/>
</dbReference>
<keyword evidence="5" id="KW-0811">Translocation</keyword>
<keyword evidence="11" id="KW-1185">Reference proteome</keyword>
<dbReference type="GeneID" id="101740026"/>
<dbReference type="GO" id="GO:0017056">
    <property type="term" value="F:structural constituent of nuclear pore"/>
    <property type="evidence" value="ECO:0007669"/>
    <property type="project" value="InterPro"/>
</dbReference>
<dbReference type="InterPro" id="IPR044840">
    <property type="entry name" value="Nup188"/>
</dbReference>
<dbReference type="Proteomes" id="UP000005204">
    <property type="component" value="Unassembled WGS sequence"/>
</dbReference>
<evidence type="ECO:0000259" key="9">
    <source>
        <dbReference type="Pfam" id="PF21093"/>
    </source>
</evidence>
<protein>
    <recommendedName>
        <fullName evidence="9">Nucleoporin Nup188 N-terminal subdomain III domain-containing protein</fullName>
    </recommendedName>
</protein>
<dbReference type="GO" id="GO:0006405">
    <property type="term" value="P:RNA export from nucleus"/>
    <property type="evidence" value="ECO:0007669"/>
    <property type="project" value="TreeGrafter"/>
</dbReference>
<dbReference type="KEGG" id="bmor:101740026"/>
<keyword evidence="4" id="KW-0653">Protein transport</keyword>
<keyword evidence="7" id="KW-0539">Nucleus</keyword>
<dbReference type="EnsemblMetazoa" id="XM_004932390.4">
    <property type="protein sequence ID" value="XP_004932447.2"/>
    <property type="gene ID" value="LOC101740026"/>
</dbReference>
<feature type="region of interest" description="Disordered" evidence="8">
    <location>
        <begin position="1739"/>
        <end position="1784"/>
    </location>
</feature>
<keyword evidence="3" id="KW-0509">mRNA transport</keyword>
<reference evidence="10" key="2">
    <citation type="submission" date="2022-06" db="UniProtKB">
        <authorList>
            <consortium name="EnsemblMetazoa"/>
        </authorList>
    </citation>
    <scope>IDENTIFICATION</scope>
    <source>
        <strain evidence="10">p50T (Dazao)</strain>
    </source>
</reference>
<evidence type="ECO:0000256" key="5">
    <source>
        <dbReference type="ARBA" id="ARBA00023010"/>
    </source>
</evidence>
<dbReference type="InterPro" id="IPR048883">
    <property type="entry name" value="Nup188_N-subdom_III"/>
</dbReference>
<dbReference type="SUPFAM" id="SSF48371">
    <property type="entry name" value="ARM repeat"/>
    <property type="match status" value="1"/>
</dbReference>
<dbReference type="GO" id="GO:0006606">
    <property type="term" value="P:protein import into nucleus"/>
    <property type="evidence" value="ECO:0007669"/>
    <property type="project" value="TreeGrafter"/>
</dbReference>
<evidence type="ECO:0000256" key="7">
    <source>
        <dbReference type="ARBA" id="ARBA00023242"/>
    </source>
</evidence>